<name>A0A173LXP1_9MICO</name>
<dbReference type="OrthoDB" id="3197057at2"/>
<protein>
    <submittedName>
        <fullName evidence="1">Phage terminase</fullName>
    </submittedName>
</protein>
<evidence type="ECO:0000313" key="1">
    <source>
        <dbReference type="EMBL" id="BAU99624.1"/>
    </source>
</evidence>
<dbReference type="EMBL" id="AP017457">
    <property type="protein sequence ID" value="BAU99624.1"/>
    <property type="molecule type" value="Genomic_DNA"/>
</dbReference>
<reference evidence="1 2" key="1">
    <citation type="journal article" date="2016" name="Genome Announc.">
        <title>Complete Genome Sequence of Aurantimicrobium minutum Type Strain KNCT, a Planktonic Ultramicrobacterium Isolated from River Water.</title>
        <authorList>
            <person name="Nakai R."/>
            <person name="Fujisawa T."/>
            <person name="Nakamura Y."/>
            <person name="Nishide H."/>
            <person name="Uchiyama I."/>
            <person name="Baba T."/>
            <person name="Toyoda A."/>
            <person name="Fujiyama A."/>
            <person name="Naganuma T."/>
            <person name="Niki H."/>
        </authorList>
    </citation>
    <scope>NUCLEOTIDE SEQUENCE [LARGE SCALE GENOMIC DNA]</scope>
    <source>
        <strain evidence="1 2">KNC</strain>
    </source>
</reference>
<dbReference type="AlphaFoldDB" id="A0A173LXP1"/>
<dbReference type="InterPro" id="IPR005021">
    <property type="entry name" value="Terminase_largesu-like"/>
</dbReference>
<proteinExistence type="predicted"/>
<dbReference type="GeneID" id="80452275"/>
<evidence type="ECO:0000313" key="2">
    <source>
        <dbReference type="Proteomes" id="UP000243847"/>
    </source>
</evidence>
<sequence length="562" mass="62957">MRELIRSTEHDRDCSLGFFICDWIEHHCVHGPGDVAGLPIELDAEFAGFIVDCYAVGEDGRRLYDSAFMSRPKGRAKSELAGFIVLAEALTNVRFDHWAEQGESYSCASQGCLVPNCEFTFQYEPGDPVGHMVVEPVIRCLATEEGQAGNTYDNVHFNLTMGPLAAGMPRDGAGLTRTFLPGGGEIVPSTASNSSKDGGKETFVVFDETHLYIRPELKRMYSTVRRNLAKRKQSEPWSLETSTMYMPGEKSVAEETHELAKAIAEGKTKRQRLLFDHREADADIDLTNEDEVRAGLQDVYGPFAEVMDIDRIISEIYDPRNDPQDSRRYYFNQPTSSRDAWLSAVEWNACMKPSEVSKRDEITLGFDGSRKRSRGVADATALIGCRVSDGHLFEIKVWEQPDGPAGDDWEVPAAEVDFEVRKAFEDFNVVGMFADPAKWESYIAGWEAAFGKKLKVKSTLNHPIEWWMTGNRSYLVVRALEQFQNAVVDGELTHNGDRALTRHILNARRRIGRSGLTIAKEHPDSRNKIDAAIAATLAYQARLQALSKGEATRSTFVPRRIR</sequence>
<gene>
    <name evidence="1" type="ORF">AUMI_110820</name>
</gene>
<accession>A0A173LXP1</accession>
<dbReference type="PANTHER" id="PTHR41287">
    <property type="match status" value="1"/>
</dbReference>
<organism evidence="1 2">
    <name type="scientific">Aurantimicrobium minutum</name>
    <dbReference type="NCBI Taxonomy" id="708131"/>
    <lineage>
        <taxon>Bacteria</taxon>
        <taxon>Bacillati</taxon>
        <taxon>Actinomycetota</taxon>
        <taxon>Actinomycetes</taxon>
        <taxon>Micrococcales</taxon>
        <taxon>Microbacteriaceae</taxon>
        <taxon>Aurantimicrobium</taxon>
    </lineage>
</organism>
<dbReference type="RefSeq" id="WP_096382259.1">
    <property type="nucleotide sequence ID" value="NZ_AP017457.1"/>
</dbReference>
<dbReference type="Proteomes" id="UP000243847">
    <property type="component" value="Chromosome sequence1"/>
</dbReference>
<dbReference type="KEGG" id="amin:AUMI_110820"/>
<dbReference type="PANTHER" id="PTHR41287:SF1">
    <property type="entry name" value="PROTEIN YMFN"/>
    <property type="match status" value="1"/>
</dbReference>